<accession>A0ABU3FA79</accession>
<evidence type="ECO:0000313" key="1">
    <source>
        <dbReference type="EMBL" id="MDT2759585.1"/>
    </source>
</evidence>
<dbReference type="Proteomes" id="UP001181046">
    <property type="component" value="Unassembled WGS sequence"/>
</dbReference>
<sequence length="53" mass="6195">MKVKQVISNFGTEEGIQVQRLENELVNKNLMRDSNLKVLNRKSFDCSRGKHYV</sequence>
<protein>
    <submittedName>
        <fullName evidence="1">Uncharacterized protein</fullName>
    </submittedName>
</protein>
<gene>
    <name evidence="1" type="ORF">P7H27_07385</name>
</gene>
<proteinExistence type="predicted"/>
<evidence type="ECO:0000313" key="2">
    <source>
        <dbReference type="Proteomes" id="UP001181046"/>
    </source>
</evidence>
<reference evidence="1" key="1">
    <citation type="submission" date="2023-03" db="EMBL/GenBank/DDBJ databases">
        <authorList>
            <person name="Shen W."/>
            <person name="Cai J."/>
        </authorList>
    </citation>
    <scope>NUCLEOTIDE SEQUENCE</scope>
    <source>
        <strain evidence="1">P66-3</strain>
    </source>
</reference>
<comment type="caution">
    <text evidence="1">The sequence shown here is derived from an EMBL/GenBank/DDBJ whole genome shotgun (WGS) entry which is preliminary data.</text>
</comment>
<keyword evidence="2" id="KW-1185">Reference proteome</keyword>
<name>A0ABU3FA79_9ENTE</name>
<dbReference type="RefSeq" id="WP_167483483.1">
    <property type="nucleotide sequence ID" value="NZ_BJDX01000009.1"/>
</dbReference>
<organism evidence="1 2">
    <name type="scientific">Enterococcus xiangfangensis</name>
    <dbReference type="NCBI Taxonomy" id="1296537"/>
    <lineage>
        <taxon>Bacteria</taxon>
        <taxon>Bacillati</taxon>
        <taxon>Bacillota</taxon>
        <taxon>Bacilli</taxon>
        <taxon>Lactobacillales</taxon>
        <taxon>Enterococcaceae</taxon>
        <taxon>Enterococcus</taxon>
    </lineage>
</organism>
<dbReference type="EMBL" id="JARQAJ010000004">
    <property type="protein sequence ID" value="MDT2759585.1"/>
    <property type="molecule type" value="Genomic_DNA"/>
</dbReference>